<accession>A0A4Y7PMH3</accession>
<dbReference type="OrthoDB" id="3365310at2759"/>
<protein>
    <submittedName>
        <fullName evidence="1">Uncharacterized protein</fullName>
    </submittedName>
</protein>
<evidence type="ECO:0000313" key="1">
    <source>
        <dbReference type="EMBL" id="TDL16607.1"/>
    </source>
</evidence>
<dbReference type="AlphaFoldDB" id="A0A4Y7PMH3"/>
<dbReference type="Proteomes" id="UP000294933">
    <property type="component" value="Unassembled WGS sequence"/>
</dbReference>
<proteinExistence type="predicted"/>
<reference evidence="1 2" key="1">
    <citation type="submission" date="2018-06" db="EMBL/GenBank/DDBJ databases">
        <title>A transcriptomic atlas of mushroom development highlights an independent origin of complex multicellularity.</title>
        <authorList>
            <consortium name="DOE Joint Genome Institute"/>
            <person name="Krizsan K."/>
            <person name="Almasi E."/>
            <person name="Merenyi Z."/>
            <person name="Sahu N."/>
            <person name="Viragh M."/>
            <person name="Koszo T."/>
            <person name="Mondo S."/>
            <person name="Kiss B."/>
            <person name="Balint B."/>
            <person name="Kues U."/>
            <person name="Barry K."/>
            <person name="Hegedus J.C."/>
            <person name="Henrissat B."/>
            <person name="Johnson J."/>
            <person name="Lipzen A."/>
            <person name="Ohm R."/>
            <person name="Nagy I."/>
            <person name="Pangilinan J."/>
            <person name="Yan J."/>
            <person name="Xiong Y."/>
            <person name="Grigoriev I.V."/>
            <person name="Hibbett D.S."/>
            <person name="Nagy L.G."/>
        </authorList>
    </citation>
    <scope>NUCLEOTIDE SEQUENCE [LARGE SCALE GENOMIC DNA]</scope>
    <source>
        <strain evidence="1 2">SZMC22713</strain>
    </source>
</reference>
<organism evidence="1 2">
    <name type="scientific">Rickenella mellea</name>
    <dbReference type="NCBI Taxonomy" id="50990"/>
    <lineage>
        <taxon>Eukaryota</taxon>
        <taxon>Fungi</taxon>
        <taxon>Dikarya</taxon>
        <taxon>Basidiomycota</taxon>
        <taxon>Agaricomycotina</taxon>
        <taxon>Agaricomycetes</taxon>
        <taxon>Hymenochaetales</taxon>
        <taxon>Rickenellaceae</taxon>
        <taxon>Rickenella</taxon>
    </lineage>
</organism>
<evidence type="ECO:0000313" key="2">
    <source>
        <dbReference type="Proteomes" id="UP000294933"/>
    </source>
</evidence>
<sequence>MFHLRRLRKFASSLTHQGFSSLELDLALSPPTQTLRTSEDVLENATSAITTGPSPFPPVFIPRGLASLVSQTYISSHPATAVLRIDPPASKFAVNPFSSPEIQRSLQTNVKEFDFESCFPVSLISTPDSSSNSLVENGLVLAGADVFLAKRKEDVMRSLESWLDELDEIIGGGAGKHCRRPEDITMVAHSSGNPSESEHFRCMDG</sequence>
<gene>
    <name evidence="1" type="ORF">BD410DRAFT_844268</name>
</gene>
<keyword evidence="2" id="KW-1185">Reference proteome</keyword>
<dbReference type="VEuPathDB" id="FungiDB:BD410DRAFT_844268"/>
<dbReference type="EMBL" id="ML170239">
    <property type="protein sequence ID" value="TDL16607.1"/>
    <property type="molecule type" value="Genomic_DNA"/>
</dbReference>
<name>A0A4Y7PMH3_9AGAM</name>